<dbReference type="InterPro" id="IPR051043">
    <property type="entry name" value="Sulfatase_Mod_Factor_Kinase"/>
</dbReference>
<dbReference type="GO" id="GO:0120147">
    <property type="term" value="F:formylglycine-generating oxidase activity"/>
    <property type="evidence" value="ECO:0007669"/>
    <property type="project" value="TreeGrafter"/>
</dbReference>
<dbReference type="InterPro" id="IPR005532">
    <property type="entry name" value="SUMF_dom"/>
</dbReference>
<protein>
    <recommendedName>
        <fullName evidence="3">Sulfatase-modifying factor enzyme-like domain-containing protein</fullName>
    </recommendedName>
</protein>
<organism evidence="4 5">
    <name type="scientific">Leptospirillum ferrodiazotrophum</name>
    <dbReference type="NCBI Taxonomy" id="412449"/>
    <lineage>
        <taxon>Bacteria</taxon>
        <taxon>Pseudomonadati</taxon>
        <taxon>Nitrospirota</taxon>
        <taxon>Nitrospiria</taxon>
        <taxon>Nitrospirales</taxon>
        <taxon>Nitrospiraceae</taxon>
        <taxon>Leptospirillum</taxon>
    </lineage>
</organism>
<dbReference type="AlphaFoldDB" id="C6I0V6"/>
<name>C6I0V6_9BACT</name>
<evidence type="ECO:0000259" key="3">
    <source>
        <dbReference type="Pfam" id="PF03781"/>
    </source>
</evidence>
<reference evidence="4 5" key="1">
    <citation type="journal article" date="2009" name="Appl. Environ. Microbiol.">
        <title>Community genomic and proteomic analyses of chemoautotrophic iron-oxidizing "Leptospirillum rubarum" (Group II) and "Leptospirillum ferrodiazotrophum" (Group III) bacteria in acid mine drainage biofilms.</title>
        <authorList>
            <person name="Goltsman D.S."/>
            <person name="Denef V.J."/>
            <person name="Singer S.W."/>
            <person name="VerBerkmoes N.C."/>
            <person name="Lefsrud M."/>
            <person name="Mueller R.S."/>
            <person name="Dick G.J."/>
            <person name="Sun C.L."/>
            <person name="Wheeler K.E."/>
            <person name="Zemla A."/>
            <person name="Baker B.J."/>
            <person name="Hauser L."/>
            <person name="Land M."/>
            <person name="Shah M.B."/>
            <person name="Thelen M.P."/>
            <person name="Hettich R.L."/>
            <person name="Banfield J.F."/>
        </authorList>
    </citation>
    <scope>NUCLEOTIDE SEQUENCE [LARGE SCALE GENOMIC DNA]</scope>
</reference>
<evidence type="ECO:0000256" key="1">
    <source>
        <dbReference type="SAM" id="MobiDB-lite"/>
    </source>
</evidence>
<dbReference type="PANTHER" id="PTHR23150">
    <property type="entry name" value="SULFATASE MODIFYING FACTOR 1, 2"/>
    <property type="match status" value="1"/>
</dbReference>
<feature type="transmembrane region" description="Helical" evidence="2">
    <location>
        <begin position="48"/>
        <end position="69"/>
    </location>
</feature>
<keyword evidence="2" id="KW-0812">Transmembrane</keyword>
<feature type="compositionally biased region" description="Basic and acidic residues" evidence="1">
    <location>
        <begin position="1"/>
        <end position="13"/>
    </location>
</feature>
<keyword evidence="2" id="KW-1133">Transmembrane helix</keyword>
<dbReference type="EMBL" id="GG693888">
    <property type="protein sequence ID" value="EES51556.1"/>
    <property type="molecule type" value="Genomic_DNA"/>
</dbReference>
<keyword evidence="2" id="KW-0472">Membrane</keyword>
<sequence length="377" mass="41999">MDDLNKTHDHGDPHAPAGEETPSKKITSSDDDDLAPAEMSPWQLPWKAISITIVLLILIAGAVHVVGLASNRIVRLSTASIRKHGAEPGEFRPMGGVLTEALPGSKNAQIQGAASQKLAEGKDLAPTPQIHVDASGYKVPEGYVLIPAGPFWMGAEDSFANFDEKPIHKVYLPPYLIEKTLVTNREYKEFVDKLHYLPPANWKNGTYPPGRGDYPVTFVSMENARDYARFRRARLCTEEEWEKAARGEDKRMWPWGNEWDPRRANANYTVGDTSPVNRYPMGASPYGVLDMAGNVFEWTSSPYRPYPGSTANKARFYAYRVDPTGALHPVAGKSYYVLRGGSWKSDQYSARVTARNPTWPVYASDFFGFRLCKDAVK</sequence>
<proteinExistence type="predicted"/>
<dbReference type="SUPFAM" id="SSF56436">
    <property type="entry name" value="C-type lectin-like"/>
    <property type="match status" value="1"/>
</dbReference>
<feature type="domain" description="Sulfatase-modifying factor enzyme-like" evidence="3">
    <location>
        <begin position="142"/>
        <end position="372"/>
    </location>
</feature>
<keyword evidence="5" id="KW-1185">Reference proteome</keyword>
<accession>C6I0V6</accession>
<evidence type="ECO:0000313" key="4">
    <source>
        <dbReference type="EMBL" id="EES51556.1"/>
    </source>
</evidence>
<evidence type="ECO:0000256" key="2">
    <source>
        <dbReference type="SAM" id="Phobius"/>
    </source>
</evidence>
<dbReference type="Pfam" id="PF03781">
    <property type="entry name" value="FGE-sulfatase"/>
    <property type="match status" value="1"/>
</dbReference>
<dbReference type="InterPro" id="IPR016187">
    <property type="entry name" value="CTDL_fold"/>
</dbReference>
<gene>
    <name evidence="4" type="ORF">UBAL3_95950055</name>
</gene>
<feature type="region of interest" description="Disordered" evidence="1">
    <location>
        <begin position="1"/>
        <end position="36"/>
    </location>
</feature>
<dbReference type="Proteomes" id="UP000009374">
    <property type="component" value="Unassembled WGS sequence"/>
</dbReference>
<dbReference type="Gene3D" id="3.90.1580.10">
    <property type="entry name" value="paralog of FGE (formylglycine-generating enzyme)"/>
    <property type="match status" value="1"/>
</dbReference>
<dbReference type="PANTHER" id="PTHR23150:SF19">
    <property type="entry name" value="FORMYLGLYCINE-GENERATING ENZYME"/>
    <property type="match status" value="1"/>
</dbReference>
<evidence type="ECO:0000313" key="5">
    <source>
        <dbReference type="Proteomes" id="UP000009374"/>
    </source>
</evidence>
<dbReference type="InterPro" id="IPR042095">
    <property type="entry name" value="SUMF_sf"/>
</dbReference>